<dbReference type="GO" id="GO:0043565">
    <property type="term" value="F:sequence-specific DNA binding"/>
    <property type="evidence" value="ECO:0007669"/>
    <property type="project" value="InterPro"/>
</dbReference>
<dbReference type="Pfam" id="PF12833">
    <property type="entry name" value="HTH_18"/>
    <property type="match status" value="1"/>
</dbReference>
<dbReference type="InterPro" id="IPR037923">
    <property type="entry name" value="HTH-like"/>
</dbReference>
<evidence type="ECO:0000259" key="4">
    <source>
        <dbReference type="PROSITE" id="PS01124"/>
    </source>
</evidence>
<feature type="domain" description="HTH araC/xylS-type" evidence="4">
    <location>
        <begin position="157"/>
        <end position="255"/>
    </location>
</feature>
<dbReference type="InterPro" id="IPR009057">
    <property type="entry name" value="Homeodomain-like_sf"/>
</dbReference>
<keyword evidence="1" id="KW-0805">Transcription regulation</keyword>
<dbReference type="InterPro" id="IPR020449">
    <property type="entry name" value="Tscrpt_reg_AraC-type_HTH"/>
</dbReference>
<dbReference type="RefSeq" id="WP_272446077.1">
    <property type="nucleotide sequence ID" value="NZ_JAMQKC010000005.1"/>
</dbReference>
<dbReference type="Gene3D" id="2.60.120.280">
    <property type="entry name" value="Regulatory protein AraC"/>
    <property type="match status" value="1"/>
</dbReference>
<dbReference type="Gene3D" id="1.10.10.60">
    <property type="entry name" value="Homeodomain-like"/>
    <property type="match status" value="2"/>
</dbReference>
<evidence type="ECO:0000313" key="5">
    <source>
        <dbReference type="EMBL" id="MDC3417029.1"/>
    </source>
</evidence>
<accession>A0A9X3WGI6</accession>
<dbReference type="AlphaFoldDB" id="A0A9X3WGI6"/>
<dbReference type="PANTHER" id="PTHR43280">
    <property type="entry name" value="ARAC-FAMILY TRANSCRIPTIONAL REGULATOR"/>
    <property type="match status" value="1"/>
</dbReference>
<gene>
    <name evidence="5" type="ORF">NC799_08840</name>
</gene>
<dbReference type="Pfam" id="PF02311">
    <property type="entry name" value="AraC_binding"/>
    <property type="match status" value="1"/>
</dbReference>
<dbReference type="PRINTS" id="PR00032">
    <property type="entry name" value="HTHARAC"/>
</dbReference>
<evidence type="ECO:0000256" key="1">
    <source>
        <dbReference type="ARBA" id="ARBA00023015"/>
    </source>
</evidence>
<dbReference type="SUPFAM" id="SSF46689">
    <property type="entry name" value="Homeodomain-like"/>
    <property type="match status" value="2"/>
</dbReference>
<evidence type="ECO:0000256" key="2">
    <source>
        <dbReference type="ARBA" id="ARBA00023125"/>
    </source>
</evidence>
<proteinExistence type="predicted"/>
<reference evidence="5" key="1">
    <citation type="submission" date="2022-06" db="EMBL/GenBank/DDBJ databases">
        <title>Aquibacillus sp. a new bacterium isolated from soil saline samples.</title>
        <authorList>
            <person name="Galisteo C."/>
            <person name="De La Haba R."/>
            <person name="Sanchez-Porro C."/>
            <person name="Ventosa A."/>
        </authorList>
    </citation>
    <scope>NUCLEOTIDE SEQUENCE</scope>
    <source>
        <strain evidence="5">3ASR75-54</strain>
    </source>
</reference>
<dbReference type="InterPro" id="IPR018062">
    <property type="entry name" value="HTH_AraC-typ_CS"/>
</dbReference>
<name>A0A9X3WGI6_9BACI</name>
<sequence>MINIGLCSYSYHTKQFYSLHKDGLTDYLFRLQTEGNALIVVKGQTYSIEKGDLLLLKPGQHYELKIEEGQNSGDYHLFCRGEWIDNWWDRSNKPSVSRLELDEKILAIWRHLIIEGRRPPSEEHKELKDYLMKVMCLSLERAVNETASSFSRPYVVTQMMRYIEEHALTSFKIEDVAQQVGLSVSRSVHLFKSNVKKTMIEYAQEIRLSAAIDQMKYTSMTLEKIAENCGFGSYAYFHKTFKKKFKISPGVYRQNE</sequence>
<evidence type="ECO:0000313" key="6">
    <source>
        <dbReference type="Proteomes" id="UP001145069"/>
    </source>
</evidence>
<dbReference type="PROSITE" id="PS00041">
    <property type="entry name" value="HTH_ARAC_FAMILY_1"/>
    <property type="match status" value="1"/>
</dbReference>
<dbReference type="PROSITE" id="PS01124">
    <property type="entry name" value="HTH_ARAC_FAMILY_2"/>
    <property type="match status" value="1"/>
</dbReference>
<dbReference type="EMBL" id="JAMQKC010000005">
    <property type="protein sequence ID" value="MDC3417029.1"/>
    <property type="molecule type" value="Genomic_DNA"/>
</dbReference>
<dbReference type="GO" id="GO:0003700">
    <property type="term" value="F:DNA-binding transcription factor activity"/>
    <property type="evidence" value="ECO:0007669"/>
    <property type="project" value="InterPro"/>
</dbReference>
<dbReference type="SUPFAM" id="SSF51215">
    <property type="entry name" value="Regulatory protein AraC"/>
    <property type="match status" value="1"/>
</dbReference>
<evidence type="ECO:0000256" key="3">
    <source>
        <dbReference type="ARBA" id="ARBA00023163"/>
    </source>
</evidence>
<dbReference type="InterPro" id="IPR018060">
    <property type="entry name" value="HTH_AraC"/>
</dbReference>
<keyword evidence="3" id="KW-0804">Transcription</keyword>
<keyword evidence="2" id="KW-0238">DNA-binding</keyword>
<organism evidence="5 6">
    <name type="scientific">Aquibacillus salsiterrae</name>
    <dbReference type="NCBI Taxonomy" id="2950439"/>
    <lineage>
        <taxon>Bacteria</taxon>
        <taxon>Bacillati</taxon>
        <taxon>Bacillota</taxon>
        <taxon>Bacilli</taxon>
        <taxon>Bacillales</taxon>
        <taxon>Bacillaceae</taxon>
        <taxon>Aquibacillus</taxon>
    </lineage>
</organism>
<dbReference type="SMART" id="SM00342">
    <property type="entry name" value="HTH_ARAC"/>
    <property type="match status" value="1"/>
</dbReference>
<dbReference type="InterPro" id="IPR003313">
    <property type="entry name" value="AraC-bd"/>
</dbReference>
<dbReference type="PANTHER" id="PTHR43280:SF2">
    <property type="entry name" value="HTH-TYPE TRANSCRIPTIONAL REGULATOR EXSA"/>
    <property type="match status" value="1"/>
</dbReference>
<protein>
    <submittedName>
        <fullName evidence="5">AraC family transcriptional regulator</fullName>
    </submittedName>
</protein>
<dbReference type="Proteomes" id="UP001145069">
    <property type="component" value="Unassembled WGS sequence"/>
</dbReference>
<keyword evidence="6" id="KW-1185">Reference proteome</keyword>
<comment type="caution">
    <text evidence="5">The sequence shown here is derived from an EMBL/GenBank/DDBJ whole genome shotgun (WGS) entry which is preliminary data.</text>
</comment>